<dbReference type="OrthoDB" id="5109343at2"/>
<gene>
    <name evidence="2" type="ORF">SAMN04488508_107340</name>
</gene>
<dbReference type="EMBL" id="FQYP01000007">
    <property type="protein sequence ID" value="SHJ33432.1"/>
    <property type="molecule type" value="Genomic_DNA"/>
</dbReference>
<reference evidence="3" key="1">
    <citation type="submission" date="2016-11" db="EMBL/GenBank/DDBJ databases">
        <authorList>
            <person name="Varghese N."/>
            <person name="Submissions S."/>
        </authorList>
    </citation>
    <scope>NUCLEOTIDE SEQUENCE [LARGE SCALE GENOMIC DNA]</scope>
    <source>
        <strain evidence="3">DSM 22623</strain>
    </source>
</reference>
<evidence type="ECO:0000313" key="2">
    <source>
        <dbReference type="EMBL" id="SHJ33432.1"/>
    </source>
</evidence>
<dbReference type="STRING" id="570521.SAMN04488508_107340"/>
<evidence type="ECO:0000259" key="1">
    <source>
        <dbReference type="PROSITE" id="PS51186"/>
    </source>
</evidence>
<dbReference type="InterPro" id="IPR016181">
    <property type="entry name" value="Acyl_CoA_acyltransferase"/>
</dbReference>
<dbReference type="Gene3D" id="3.40.630.30">
    <property type="match status" value="1"/>
</dbReference>
<accession>A0A1M6IG50</accession>
<dbReference type="InterPro" id="IPR000182">
    <property type="entry name" value="GNAT_dom"/>
</dbReference>
<dbReference type="AlphaFoldDB" id="A0A1M6IG50"/>
<dbReference type="SUPFAM" id="SSF55729">
    <property type="entry name" value="Acyl-CoA N-acyltransferases (Nat)"/>
    <property type="match status" value="1"/>
</dbReference>
<keyword evidence="2" id="KW-0689">Ribosomal protein</keyword>
<evidence type="ECO:0000313" key="3">
    <source>
        <dbReference type="Proteomes" id="UP000184432"/>
    </source>
</evidence>
<feature type="domain" description="N-acetyltransferase" evidence="1">
    <location>
        <begin position="4"/>
        <end position="180"/>
    </location>
</feature>
<name>A0A1M6IG50_9FLAO</name>
<dbReference type="GO" id="GO:0005840">
    <property type="term" value="C:ribosome"/>
    <property type="evidence" value="ECO:0007669"/>
    <property type="project" value="UniProtKB-KW"/>
</dbReference>
<keyword evidence="2" id="KW-0687">Ribonucleoprotein</keyword>
<organism evidence="2 3">
    <name type="scientific">Aquimarina spongiae</name>
    <dbReference type="NCBI Taxonomy" id="570521"/>
    <lineage>
        <taxon>Bacteria</taxon>
        <taxon>Pseudomonadati</taxon>
        <taxon>Bacteroidota</taxon>
        <taxon>Flavobacteriia</taxon>
        <taxon>Flavobacteriales</taxon>
        <taxon>Flavobacteriaceae</taxon>
        <taxon>Aquimarina</taxon>
    </lineage>
</organism>
<dbReference type="RefSeq" id="WP_073318558.1">
    <property type="nucleotide sequence ID" value="NZ_FQYP01000007.1"/>
</dbReference>
<proteinExistence type="predicted"/>
<dbReference type="Proteomes" id="UP000184432">
    <property type="component" value="Unassembled WGS sequence"/>
</dbReference>
<dbReference type="Pfam" id="PF00583">
    <property type="entry name" value="Acetyltransf_1"/>
    <property type="match status" value="1"/>
</dbReference>
<keyword evidence="3" id="KW-1185">Reference proteome</keyword>
<protein>
    <submittedName>
        <fullName evidence="2">Ribosomal protein S18 acetylase RimI</fullName>
    </submittedName>
</protein>
<dbReference type="GO" id="GO:0016747">
    <property type="term" value="F:acyltransferase activity, transferring groups other than amino-acyl groups"/>
    <property type="evidence" value="ECO:0007669"/>
    <property type="project" value="InterPro"/>
</dbReference>
<dbReference type="PROSITE" id="PS51186">
    <property type="entry name" value="GNAT"/>
    <property type="match status" value="1"/>
</dbReference>
<sequence>MKNITYTTTSSREELQQILQLQKTNLPSSISKTEKEREGFVTVEHDLDILKKMHDRQPHIIAKHEGHVIGYALSMVKDFKDQIPVLQPMFLKIDDVLKGKSSYLVMGQICIDKAYRKQGIFRGLYTKMRDELNTKYDLLITEVAASNTRSLNAHYAIGFKDLNIYEDTTTRWHLIYWNLE</sequence>